<evidence type="ECO:0000256" key="5">
    <source>
        <dbReference type="SAM" id="Phobius"/>
    </source>
</evidence>
<dbReference type="SMART" id="SM00199">
    <property type="entry name" value="SCY"/>
    <property type="match status" value="1"/>
</dbReference>
<keyword evidence="5" id="KW-0812">Transmembrane</keyword>
<dbReference type="InParanoid" id="A0A6P8PN74"/>
<evidence type="ECO:0000259" key="6">
    <source>
        <dbReference type="SMART" id="SM00199"/>
    </source>
</evidence>
<dbReference type="RefSeq" id="XP_033783170.1">
    <property type="nucleotide sequence ID" value="XM_033927279.1"/>
</dbReference>
<dbReference type="GO" id="GO:0006955">
    <property type="term" value="P:immune response"/>
    <property type="evidence" value="ECO:0007669"/>
    <property type="project" value="InterPro"/>
</dbReference>
<dbReference type="GO" id="GO:0005615">
    <property type="term" value="C:extracellular space"/>
    <property type="evidence" value="ECO:0007669"/>
    <property type="project" value="UniProtKB-KW"/>
</dbReference>
<reference evidence="8" key="1">
    <citation type="submission" date="2025-08" db="UniProtKB">
        <authorList>
            <consortium name="RefSeq"/>
        </authorList>
    </citation>
    <scope>IDENTIFICATION</scope>
</reference>
<dbReference type="GeneID" id="117351660"/>
<dbReference type="Proteomes" id="UP000515159">
    <property type="component" value="Chromosome 18"/>
</dbReference>
<dbReference type="PANTHER" id="PTHR12015:SF203">
    <property type="entry name" value="CHEMOKINE INTERLEUKIN-8-LIKE DOMAIN-CONTAINING PROTEIN"/>
    <property type="match status" value="1"/>
</dbReference>
<name>A0A6P8PN74_GEOSA</name>
<keyword evidence="7" id="KW-1185">Reference proteome</keyword>
<sequence length="219" mass="25153">MVFSCRVETLTTKNVSPVLTFKCVSRFPLHLNVSKAQLKVRLLWQSVLTRVNPGIYTQETFHPRDLHKNSSRCQAVDDKLMLQLILYAGDLTHLLSCILLFKEVSDLFSVFCDYLVALLLMLTFRMFCINTFSVGKTVVCSFAITMDGARCSCYQTRSKITFQSRHIKNIEILPPSASCENVEIIVNLKNGRHLCLDPNEDKIKNIFRQLINKKKKMKN</sequence>
<evidence type="ECO:0000313" key="8">
    <source>
        <dbReference type="RefSeq" id="XP_033783170.1"/>
    </source>
</evidence>
<evidence type="ECO:0000313" key="7">
    <source>
        <dbReference type="Proteomes" id="UP000515159"/>
    </source>
</evidence>
<keyword evidence="4" id="KW-0964">Secreted</keyword>
<dbReference type="InterPro" id="IPR033899">
    <property type="entry name" value="CXC_Chemokine_domain"/>
</dbReference>
<evidence type="ECO:0000256" key="1">
    <source>
        <dbReference type="ARBA" id="ARBA00004613"/>
    </source>
</evidence>
<keyword evidence="5" id="KW-1133">Transmembrane helix</keyword>
<dbReference type="InterPro" id="IPR039809">
    <property type="entry name" value="Chemokine_b/g/d"/>
</dbReference>
<proteinExistence type="inferred from homology"/>
<protein>
    <submittedName>
        <fullName evidence="8">Uncharacterized protein LOC117351660</fullName>
    </submittedName>
</protein>
<dbReference type="KEGG" id="gsh:117351660"/>
<dbReference type="PANTHER" id="PTHR12015">
    <property type="entry name" value="SMALL INDUCIBLE CYTOKINE A"/>
    <property type="match status" value="1"/>
</dbReference>
<accession>A0A6P8PN74</accession>
<evidence type="ECO:0000256" key="2">
    <source>
        <dbReference type="ARBA" id="ARBA00010665"/>
    </source>
</evidence>
<keyword evidence="5" id="KW-0472">Membrane</keyword>
<dbReference type="SUPFAM" id="SSF54117">
    <property type="entry name" value="Interleukin 8-like chemokines"/>
    <property type="match status" value="1"/>
</dbReference>
<dbReference type="InterPro" id="IPR001811">
    <property type="entry name" value="Chemokine_IL8-like_dom"/>
</dbReference>
<dbReference type="AlphaFoldDB" id="A0A6P8PN74"/>
<comment type="similarity">
    <text evidence="2">Belongs to the intercrine alpha (chemokine CxC) family.</text>
</comment>
<dbReference type="FunFam" id="2.40.50.40:FF:000004">
    <property type="entry name" value="C-X-C motif chemokine"/>
    <property type="match status" value="1"/>
</dbReference>
<dbReference type="CDD" id="cd00273">
    <property type="entry name" value="Chemokine_CXC"/>
    <property type="match status" value="1"/>
</dbReference>
<feature type="transmembrane region" description="Helical" evidence="5">
    <location>
        <begin position="107"/>
        <end position="127"/>
    </location>
</feature>
<comment type="subcellular location">
    <subcellularLocation>
        <location evidence="1">Secreted</location>
    </subcellularLocation>
</comment>
<keyword evidence="3" id="KW-0202">Cytokine</keyword>
<dbReference type="Gene3D" id="2.40.50.40">
    <property type="match status" value="1"/>
</dbReference>
<dbReference type="InterPro" id="IPR036048">
    <property type="entry name" value="Interleukin_8-like_sf"/>
</dbReference>
<feature type="domain" description="Chemokine interleukin-8-like" evidence="6">
    <location>
        <begin position="148"/>
        <end position="210"/>
    </location>
</feature>
<dbReference type="OrthoDB" id="9948647at2759"/>
<evidence type="ECO:0000256" key="4">
    <source>
        <dbReference type="ARBA" id="ARBA00022525"/>
    </source>
</evidence>
<gene>
    <name evidence="8" type="primary">LOC117351660</name>
</gene>
<dbReference type="GO" id="GO:0006952">
    <property type="term" value="P:defense response"/>
    <property type="evidence" value="ECO:0007669"/>
    <property type="project" value="InterPro"/>
</dbReference>
<evidence type="ECO:0000256" key="3">
    <source>
        <dbReference type="ARBA" id="ARBA00022514"/>
    </source>
</evidence>
<dbReference type="Pfam" id="PF00048">
    <property type="entry name" value="IL8"/>
    <property type="match status" value="1"/>
</dbReference>
<dbReference type="GO" id="GO:0008009">
    <property type="term" value="F:chemokine activity"/>
    <property type="evidence" value="ECO:0007669"/>
    <property type="project" value="InterPro"/>
</dbReference>
<organism evidence="7 8">
    <name type="scientific">Geotrypetes seraphini</name>
    <name type="common">Gaboon caecilian</name>
    <name type="synonym">Caecilia seraphini</name>
    <dbReference type="NCBI Taxonomy" id="260995"/>
    <lineage>
        <taxon>Eukaryota</taxon>
        <taxon>Metazoa</taxon>
        <taxon>Chordata</taxon>
        <taxon>Craniata</taxon>
        <taxon>Vertebrata</taxon>
        <taxon>Euteleostomi</taxon>
        <taxon>Amphibia</taxon>
        <taxon>Gymnophiona</taxon>
        <taxon>Geotrypetes</taxon>
    </lineage>
</organism>